<sequence>WILIELHICVVDRTMPPRRLKRRAVERLVKNWVAEAIVKYERSRANPENARGSGPKNAKGSGPANAGGVNAQECAKEDKVKFIACTLERRALTWWNGNVHTLGLSNAN</sequence>
<organism evidence="2">
    <name type="scientific">Tanacetum cinerariifolium</name>
    <name type="common">Dalmatian daisy</name>
    <name type="synonym">Chrysanthemum cinerariifolium</name>
    <dbReference type="NCBI Taxonomy" id="118510"/>
    <lineage>
        <taxon>Eukaryota</taxon>
        <taxon>Viridiplantae</taxon>
        <taxon>Streptophyta</taxon>
        <taxon>Embryophyta</taxon>
        <taxon>Tracheophyta</taxon>
        <taxon>Spermatophyta</taxon>
        <taxon>Magnoliopsida</taxon>
        <taxon>eudicotyledons</taxon>
        <taxon>Gunneridae</taxon>
        <taxon>Pentapetalae</taxon>
        <taxon>asterids</taxon>
        <taxon>campanulids</taxon>
        <taxon>Asterales</taxon>
        <taxon>Asteraceae</taxon>
        <taxon>Asteroideae</taxon>
        <taxon>Anthemideae</taxon>
        <taxon>Anthemidinae</taxon>
        <taxon>Tanacetum</taxon>
    </lineage>
</organism>
<proteinExistence type="predicted"/>
<protein>
    <recommendedName>
        <fullName evidence="3">Reverse transcriptase domain-containing protein</fullName>
    </recommendedName>
</protein>
<evidence type="ECO:0008006" key="3">
    <source>
        <dbReference type="Google" id="ProtNLM"/>
    </source>
</evidence>
<dbReference type="EMBL" id="BKCJ011282185">
    <property type="protein sequence ID" value="GFD14821.1"/>
    <property type="molecule type" value="Genomic_DNA"/>
</dbReference>
<feature type="non-terminal residue" evidence="2">
    <location>
        <position position="1"/>
    </location>
</feature>
<comment type="caution">
    <text evidence="2">The sequence shown here is derived from an EMBL/GenBank/DDBJ whole genome shotgun (WGS) entry which is preliminary data.</text>
</comment>
<name>A0A699TYG0_TANCI</name>
<accession>A0A699TYG0</accession>
<evidence type="ECO:0000256" key="1">
    <source>
        <dbReference type="SAM" id="MobiDB-lite"/>
    </source>
</evidence>
<gene>
    <name evidence="2" type="ORF">Tci_886790</name>
</gene>
<feature type="region of interest" description="Disordered" evidence="1">
    <location>
        <begin position="43"/>
        <end position="69"/>
    </location>
</feature>
<evidence type="ECO:0000313" key="2">
    <source>
        <dbReference type="EMBL" id="GFD14821.1"/>
    </source>
</evidence>
<reference evidence="2" key="1">
    <citation type="journal article" date="2019" name="Sci. Rep.">
        <title>Draft genome of Tanacetum cinerariifolium, the natural source of mosquito coil.</title>
        <authorList>
            <person name="Yamashiro T."/>
            <person name="Shiraishi A."/>
            <person name="Satake H."/>
            <person name="Nakayama K."/>
        </authorList>
    </citation>
    <scope>NUCLEOTIDE SEQUENCE</scope>
</reference>
<dbReference type="AlphaFoldDB" id="A0A699TYG0"/>